<sequence>MIKIYALLLFVMLLWGFNVSAIKVLVTSMDPIILTALRIFLAGVAVLVASVFMKIFRWPNRKELGLILYISIFNVMLHHISIALGLQSTLGVNTGLILGTGPLFTMILAVILLGSRVSKLRIIGFLLGFIGVAVTSLSGVNGFNGVSLGDLFILTGVVTQAFSFILISKLHADFDPRLLTGYMLVIGSVAIFITSLLLESNIGQITRLFSWKLGLVFLFSSLLCTAFGHMVYNYAIKKVGPAEAAIFINFNTVFAVVGSVIFLQEAVTYYHGLGFVLILTGVLMGTGTVEYLWTERRKKGYQS</sequence>
<dbReference type="OrthoDB" id="4529062at2"/>
<evidence type="ECO:0000256" key="7">
    <source>
        <dbReference type="SAM" id="Phobius"/>
    </source>
</evidence>
<proteinExistence type="inferred from homology"/>
<dbReference type="PANTHER" id="PTHR32322:SF18">
    <property type="entry name" value="S-ADENOSYLMETHIONINE_S-ADENOSYLHOMOCYSTEINE TRANSPORTER"/>
    <property type="match status" value="1"/>
</dbReference>
<evidence type="ECO:0000313" key="9">
    <source>
        <dbReference type="EMBL" id="RNF39648.1"/>
    </source>
</evidence>
<protein>
    <submittedName>
        <fullName evidence="9">DMT family transporter</fullName>
    </submittedName>
</protein>
<dbReference type="Proteomes" id="UP000275473">
    <property type="component" value="Unassembled WGS sequence"/>
</dbReference>
<comment type="caution">
    <text evidence="9">The sequence shown here is derived from an EMBL/GenBank/DDBJ whole genome shotgun (WGS) entry which is preliminary data.</text>
</comment>
<name>A0A3M8P7H9_9BACL</name>
<feature type="transmembrane region" description="Helical" evidence="7">
    <location>
        <begin position="146"/>
        <end position="167"/>
    </location>
</feature>
<feature type="domain" description="EamA" evidence="8">
    <location>
        <begin position="4"/>
        <end position="136"/>
    </location>
</feature>
<keyword evidence="6 7" id="KW-0472">Membrane</keyword>
<feature type="domain" description="EamA" evidence="8">
    <location>
        <begin position="148"/>
        <end position="284"/>
    </location>
</feature>
<feature type="transmembrane region" description="Helical" evidence="7">
    <location>
        <begin position="210"/>
        <end position="232"/>
    </location>
</feature>
<dbReference type="InterPro" id="IPR037185">
    <property type="entry name" value="EmrE-like"/>
</dbReference>
<evidence type="ECO:0000256" key="1">
    <source>
        <dbReference type="ARBA" id="ARBA00004651"/>
    </source>
</evidence>
<feature type="transmembrane region" description="Helical" evidence="7">
    <location>
        <begin position="244"/>
        <end position="263"/>
    </location>
</feature>
<evidence type="ECO:0000256" key="6">
    <source>
        <dbReference type="ARBA" id="ARBA00023136"/>
    </source>
</evidence>
<feature type="transmembrane region" description="Helical" evidence="7">
    <location>
        <begin position="179"/>
        <end position="198"/>
    </location>
</feature>
<accession>A0A3M8P7H9</accession>
<feature type="transmembrane region" description="Helical" evidence="7">
    <location>
        <begin position="31"/>
        <end position="52"/>
    </location>
</feature>
<dbReference type="EMBL" id="RIAX01000005">
    <property type="protein sequence ID" value="RNF39648.1"/>
    <property type="molecule type" value="Genomic_DNA"/>
</dbReference>
<keyword evidence="4 7" id="KW-0812">Transmembrane</keyword>
<dbReference type="InterPro" id="IPR050638">
    <property type="entry name" value="AA-Vitamin_Transporters"/>
</dbReference>
<feature type="transmembrane region" description="Helical" evidence="7">
    <location>
        <begin position="269"/>
        <end position="293"/>
    </location>
</feature>
<evidence type="ECO:0000259" key="8">
    <source>
        <dbReference type="Pfam" id="PF00892"/>
    </source>
</evidence>
<dbReference type="AlphaFoldDB" id="A0A3M8P7H9"/>
<dbReference type="RefSeq" id="WP_123165348.1">
    <property type="nucleotide sequence ID" value="NZ_RIAX01000005.1"/>
</dbReference>
<evidence type="ECO:0000313" key="10">
    <source>
        <dbReference type="Proteomes" id="UP000275473"/>
    </source>
</evidence>
<comment type="subcellular location">
    <subcellularLocation>
        <location evidence="1">Cell membrane</location>
        <topology evidence="1">Multi-pass membrane protein</topology>
    </subcellularLocation>
</comment>
<keyword evidence="3" id="KW-1003">Cell membrane</keyword>
<keyword evidence="5 7" id="KW-1133">Transmembrane helix</keyword>
<evidence type="ECO:0000256" key="3">
    <source>
        <dbReference type="ARBA" id="ARBA00022475"/>
    </source>
</evidence>
<feature type="transmembrane region" description="Helical" evidence="7">
    <location>
        <begin position="120"/>
        <end position="140"/>
    </location>
</feature>
<organism evidence="9 10">
    <name type="scientific">Planococcus salinus</name>
    <dbReference type="NCBI Taxonomy" id="1848460"/>
    <lineage>
        <taxon>Bacteria</taxon>
        <taxon>Bacillati</taxon>
        <taxon>Bacillota</taxon>
        <taxon>Bacilli</taxon>
        <taxon>Bacillales</taxon>
        <taxon>Caryophanaceae</taxon>
        <taxon>Planococcus</taxon>
    </lineage>
</organism>
<gene>
    <name evidence="9" type="ORF">EEX84_08370</name>
</gene>
<comment type="similarity">
    <text evidence="2">Belongs to the EamA transporter family.</text>
</comment>
<keyword evidence="10" id="KW-1185">Reference proteome</keyword>
<feature type="transmembrane region" description="Helical" evidence="7">
    <location>
        <begin position="64"/>
        <end position="86"/>
    </location>
</feature>
<dbReference type="PANTHER" id="PTHR32322">
    <property type="entry name" value="INNER MEMBRANE TRANSPORTER"/>
    <property type="match status" value="1"/>
</dbReference>
<dbReference type="Pfam" id="PF00892">
    <property type="entry name" value="EamA"/>
    <property type="match status" value="2"/>
</dbReference>
<dbReference type="SUPFAM" id="SSF103481">
    <property type="entry name" value="Multidrug resistance efflux transporter EmrE"/>
    <property type="match status" value="2"/>
</dbReference>
<feature type="transmembrane region" description="Helical" evidence="7">
    <location>
        <begin position="92"/>
        <end position="113"/>
    </location>
</feature>
<dbReference type="GO" id="GO:0005886">
    <property type="term" value="C:plasma membrane"/>
    <property type="evidence" value="ECO:0007669"/>
    <property type="project" value="UniProtKB-SubCell"/>
</dbReference>
<dbReference type="InterPro" id="IPR000620">
    <property type="entry name" value="EamA_dom"/>
</dbReference>
<evidence type="ECO:0000256" key="4">
    <source>
        <dbReference type="ARBA" id="ARBA00022692"/>
    </source>
</evidence>
<evidence type="ECO:0000256" key="5">
    <source>
        <dbReference type="ARBA" id="ARBA00022989"/>
    </source>
</evidence>
<reference evidence="9 10" key="1">
    <citation type="journal article" date="2018" name="Int. J. Syst. Evol. Microbiol.">
        <title>Planococcus salinus sp. nov., a moderately halophilic bacterium isolated from a saline-alkali soil.</title>
        <authorList>
            <person name="Gan L."/>
        </authorList>
    </citation>
    <scope>NUCLEOTIDE SEQUENCE [LARGE SCALE GENOMIC DNA]</scope>
    <source>
        <strain evidence="9 10">LCB217</strain>
    </source>
</reference>
<evidence type="ECO:0000256" key="2">
    <source>
        <dbReference type="ARBA" id="ARBA00007362"/>
    </source>
</evidence>